<dbReference type="OrthoDB" id="225378at2"/>
<evidence type="ECO:0000313" key="2">
    <source>
        <dbReference type="EMBL" id="QDU28560.1"/>
    </source>
</evidence>
<gene>
    <name evidence="2" type="ORF">ETAA8_36630</name>
</gene>
<accession>A0A517YEA9</accession>
<dbReference type="Proteomes" id="UP000315017">
    <property type="component" value="Chromosome"/>
</dbReference>
<name>A0A517YEA9_9BACT</name>
<dbReference type="AlphaFoldDB" id="A0A517YEA9"/>
<organism evidence="2 3">
    <name type="scientific">Anatilimnocola aggregata</name>
    <dbReference type="NCBI Taxonomy" id="2528021"/>
    <lineage>
        <taxon>Bacteria</taxon>
        <taxon>Pseudomonadati</taxon>
        <taxon>Planctomycetota</taxon>
        <taxon>Planctomycetia</taxon>
        <taxon>Pirellulales</taxon>
        <taxon>Pirellulaceae</taxon>
        <taxon>Anatilimnocola</taxon>
    </lineage>
</organism>
<dbReference type="KEGG" id="aagg:ETAA8_36630"/>
<proteinExistence type="predicted"/>
<evidence type="ECO:0000313" key="3">
    <source>
        <dbReference type="Proteomes" id="UP000315017"/>
    </source>
</evidence>
<dbReference type="EMBL" id="CP036274">
    <property type="protein sequence ID" value="QDU28560.1"/>
    <property type="molecule type" value="Genomic_DNA"/>
</dbReference>
<reference evidence="2 3" key="1">
    <citation type="submission" date="2019-02" db="EMBL/GenBank/DDBJ databases">
        <title>Deep-cultivation of Planctomycetes and their phenomic and genomic characterization uncovers novel biology.</title>
        <authorList>
            <person name="Wiegand S."/>
            <person name="Jogler M."/>
            <person name="Boedeker C."/>
            <person name="Pinto D."/>
            <person name="Vollmers J."/>
            <person name="Rivas-Marin E."/>
            <person name="Kohn T."/>
            <person name="Peeters S.H."/>
            <person name="Heuer A."/>
            <person name="Rast P."/>
            <person name="Oberbeckmann S."/>
            <person name="Bunk B."/>
            <person name="Jeske O."/>
            <person name="Meyerdierks A."/>
            <person name="Storesund J.E."/>
            <person name="Kallscheuer N."/>
            <person name="Luecker S."/>
            <person name="Lage O.M."/>
            <person name="Pohl T."/>
            <person name="Merkel B.J."/>
            <person name="Hornburger P."/>
            <person name="Mueller R.-W."/>
            <person name="Bruemmer F."/>
            <person name="Labrenz M."/>
            <person name="Spormann A.M."/>
            <person name="Op den Camp H."/>
            <person name="Overmann J."/>
            <person name="Amann R."/>
            <person name="Jetten M.S.M."/>
            <person name="Mascher T."/>
            <person name="Medema M.H."/>
            <person name="Devos D.P."/>
            <person name="Kaster A.-K."/>
            <person name="Ovreas L."/>
            <person name="Rohde M."/>
            <person name="Galperin M.Y."/>
            <person name="Jogler C."/>
        </authorList>
    </citation>
    <scope>NUCLEOTIDE SEQUENCE [LARGE SCALE GENOMIC DNA]</scope>
    <source>
        <strain evidence="2 3">ETA_A8</strain>
    </source>
</reference>
<sequence length="371" mass="40371">MPSLSTPRSGANAPRLSRSPTNNRLASAPDMFGDYFQTGGDLNFSPNFEGGSANQSFGTFTVPSAGGSRRVKIGENNRALPTDRLIFSYSHFQNALQFSETPFFGPGGPTTQLFPVDRYTLGIEKTFFDGTWSCEVRMPFQGAFDFQGTGIGGNGGQVGNLALILKHLLFVDEELAIVAGMGIDTPTGSNFTLTDFVSFPSSEITFQNDSLHLLPFIGMLWGGDRPYFINAFLQLDLAANGNRIDAGPVGGPATTLGLFNEQNLLFADLGTGYWLFQDEFNDGLTSLAAILELHYTSALQDTDIVVGNAGTRPITYTNNFNRFDILNVTAGFQAQFNNVTSVRVACVVPLLAGVDRRFFDNELQVQINHRF</sequence>
<evidence type="ECO:0000256" key="1">
    <source>
        <dbReference type="SAM" id="MobiDB-lite"/>
    </source>
</evidence>
<protein>
    <submittedName>
        <fullName evidence="2">Uncharacterized protein</fullName>
    </submittedName>
</protein>
<keyword evidence="3" id="KW-1185">Reference proteome</keyword>
<feature type="region of interest" description="Disordered" evidence="1">
    <location>
        <begin position="1"/>
        <end position="30"/>
    </location>
</feature>
<dbReference type="RefSeq" id="WP_145091040.1">
    <property type="nucleotide sequence ID" value="NZ_CP036274.1"/>
</dbReference>